<dbReference type="RefSeq" id="WP_285066327.1">
    <property type="nucleotide sequence ID" value="NZ_JASOOE010000017.1"/>
</dbReference>
<gene>
    <name evidence="1" type="ORF">QP433_07920</name>
</gene>
<comment type="caution">
    <text evidence="1">The sequence shown here is derived from an EMBL/GenBank/DDBJ whole genome shotgun (WGS) entry which is preliminary data.</text>
</comment>
<dbReference type="PANTHER" id="PTHR30217">
    <property type="entry name" value="PEPTIDASE U32 FAMILY"/>
    <property type="match status" value="1"/>
</dbReference>
<sequence length="306" mass="34128">MIELITSAESLEQAYALVDLGVSQVIIGEAEFGLRIPGHFTFEEMKQVCDYAHQKGTQVVVAANAILHNEKIKKARPFLAAVKKTGADKLLVGDTGLIQILKEDAYRMPYIYDAAVLVTSSGQVNFWAKYGAVASMVAHEVPLFELQEMVQGAEIPLIYQVYGSACIHQSRRELLTNYFSYVGHDAATFEGRHLFLSEPNKPETHYSIYQDDHGTHIFANDDLNLLAYLPQLQQASVDHWFLDGLYCPGSEFVAIVEVYQKAARALESGEWDQALLDQWQASIQAHHPANRSLGTGFFLHEPGLVK</sequence>
<evidence type="ECO:0000313" key="2">
    <source>
        <dbReference type="Proteomes" id="UP001229251"/>
    </source>
</evidence>
<dbReference type="InterPro" id="IPR001539">
    <property type="entry name" value="Peptidase_U32"/>
</dbReference>
<accession>A0AAJ1V433</accession>
<dbReference type="AlphaFoldDB" id="A0AAJ1V433"/>
<dbReference type="InterPro" id="IPR051454">
    <property type="entry name" value="RNA/ubiquinone_mod_enzymes"/>
</dbReference>
<dbReference type="Pfam" id="PF01136">
    <property type="entry name" value="Peptidase_U32"/>
    <property type="match status" value="1"/>
</dbReference>
<reference evidence="1" key="1">
    <citation type="submission" date="2023-05" db="EMBL/GenBank/DDBJ databases">
        <title>Cataloging the Phylogenetic Diversity of Human Bladder Bacteria.</title>
        <authorList>
            <person name="Du J."/>
        </authorList>
    </citation>
    <scope>NUCLEOTIDE SEQUENCE</scope>
    <source>
        <strain evidence="1">UMB1231</strain>
    </source>
</reference>
<name>A0AAJ1V433_9LACT</name>
<proteinExistence type="predicted"/>
<evidence type="ECO:0000313" key="1">
    <source>
        <dbReference type="EMBL" id="MDK7187906.1"/>
    </source>
</evidence>
<dbReference type="Proteomes" id="UP001229251">
    <property type="component" value="Unassembled WGS sequence"/>
</dbReference>
<organism evidence="1 2">
    <name type="scientific">Facklamia hominis</name>
    <dbReference type="NCBI Taxonomy" id="178214"/>
    <lineage>
        <taxon>Bacteria</taxon>
        <taxon>Bacillati</taxon>
        <taxon>Bacillota</taxon>
        <taxon>Bacilli</taxon>
        <taxon>Lactobacillales</taxon>
        <taxon>Aerococcaceae</taxon>
        <taxon>Facklamia</taxon>
    </lineage>
</organism>
<dbReference type="PANTHER" id="PTHR30217:SF12">
    <property type="entry name" value="U32 FAMILY PEPTIDASE"/>
    <property type="match status" value="1"/>
</dbReference>
<protein>
    <submittedName>
        <fullName evidence="1">Peptidase U32 family protein</fullName>
    </submittedName>
</protein>
<dbReference type="EMBL" id="JASOOE010000017">
    <property type="protein sequence ID" value="MDK7187906.1"/>
    <property type="molecule type" value="Genomic_DNA"/>
</dbReference>